<reference evidence="2 3" key="1">
    <citation type="submission" date="2019-08" db="EMBL/GenBank/DDBJ databases">
        <title>Professor.</title>
        <authorList>
            <person name="Park J.S."/>
        </authorList>
    </citation>
    <scope>NUCLEOTIDE SEQUENCE [LARGE SCALE GENOMIC DNA]</scope>
    <source>
        <strain evidence="2 3">176CP5-101</strain>
    </source>
</reference>
<evidence type="ECO:0000259" key="1">
    <source>
        <dbReference type="Pfam" id="PF14024"/>
    </source>
</evidence>
<keyword evidence="3" id="KW-1185">Reference proteome</keyword>
<evidence type="ECO:0000313" key="3">
    <source>
        <dbReference type="Proteomes" id="UP000321456"/>
    </source>
</evidence>
<dbReference type="Proteomes" id="UP000321456">
    <property type="component" value="Unassembled WGS sequence"/>
</dbReference>
<dbReference type="Pfam" id="PF14024">
    <property type="entry name" value="DUF4240"/>
    <property type="match status" value="1"/>
</dbReference>
<organism evidence="2 3">
    <name type="scientific">Flagellimonas hymeniacidonis</name>
    <dbReference type="NCBI Taxonomy" id="2603628"/>
    <lineage>
        <taxon>Bacteria</taxon>
        <taxon>Pseudomonadati</taxon>
        <taxon>Bacteroidota</taxon>
        <taxon>Flavobacteriia</taxon>
        <taxon>Flavobacteriales</taxon>
        <taxon>Flavobacteriaceae</taxon>
        <taxon>Flagellimonas</taxon>
    </lineage>
</organism>
<comment type="caution">
    <text evidence="2">The sequence shown here is derived from an EMBL/GenBank/DDBJ whole genome shotgun (WGS) entry which is preliminary data.</text>
</comment>
<protein>
    <submittedName>
        <fullName evidence="2">DUF4240 domain-containing protein</fullName>
    </submittedName>
</protein>
<name>A0A5C8V7V1_9FLAO</name>
<dbReference type="EMBL" id="VRUR01000001">
    <property type="protein sequence ID" value="TXN37801.1"/>
    <property type="molecule type" value="Genomic_DNA"/>
</dbReference>
<sequence length="189" mass="22751">MEKIIAEELMTENLFWTIISNSRKEGKDIDSQARSLKLELKKLSEQELFGFLYHYYKLSSKSYNGDLWLVPYILLGGCSDDWFDYFRDWLISRGKAVYYSALENPDSICDEFDLISEGDEPTFGGLGYVYREVFEEKFKKDFYKEEDKYDYGDALNRDEIEFKWSREDEESMRKICPKTFDKWWNNDRF</sequence>
<evidence type="ECO:0000313" key="2">
    <source>
        <dbReference type="EMBL" id="TXN37801.1"/>
    </source>
</evidence>
<dbReference type="RefSeq" id="WP_147742079.1">
    <property type="nucleotide sequence ID" value="NZ_VRUR01000001.1"/>
</dbReference>
<feature type="domain" description="DUF4240" evidence="1">
    <location>
        <begin position="10"/>
        <end position="136"/>
    </location>
</feature>
<dbReference type="InterPro" id="IPR025334">
    <property type="entry name" value="DUF4240"/>
</dbReference>
<gene>
    <name evidence="2" type="ORF">FVB32_05795</name>
</gene>
<proteinExistence type="predicted"/>
<dbReference type="AlphaFoldDB" id="A0A5C8V7V1"/>
<accession>A0A5C8V7V1</accession>